<gene>
    <name evidence="1" type="ORF">E2C01_074965</name>
</gene>
<protein>
    <submittedName>
        <fullName evidence="1">Uncharacterized protein</fullName>
    </submittedName>
</protein>
<proteinExistence type="predicted"/>
<sequence length="133" mass="15196">MVLPDIANIISVAVSTVVSTSLKELGERLTRKFAEVQRQCILNKYDNDRMDQHSRRENLRNFGIDEEVNETDDVLEPKIIIELAGDIGVELKPDDISVPHRMGKSKEVSRPVIVRFCHRKKRTKLCAIKKNKG</sequence>
<organism evidence="1 2">
    <name type="scientific">Portunus trituberculatus</name>
    <name type="common">Swimming crab</name>
    <name type="synonym">Neptunus trituberculatus</name>
    <dbReference type="NCBI Taxonomy" id="210409"/>
    <lineage>
        <taxon>Eukaryota</taxon>
        <taxon>Metazoa</taxon>
        <taxon>Ecdysozoa</taxon>
        <taxon>Arthropoda</taxon>
        <taxon>Crustacea</taxon>
        <taxon>Multicrustacea</taxon>
        <taxon>Malacostraca</taxon>
        <taxon>Eumalacostraca</taxon>
        <taxon>Eucarida</taxon>
        <taxon>Decapoda</taxon>
        <taxon>Pleocyemata</taxon>
        <taxon>Brachyura</taxon>
        <taxon>Eubrachyura</taxon>
        <taxon>Portunoidea</taxon>
        <taxon>Portunidae</taxon>
        <taxon>Portuninae</taxon>
        <taxon>Portunus</taxon>
    </lineage>
</organism>
<dbReference type="Proteomes" id="UP000324222">
    <property type="component" value="Unassembled WGS sequence"/>
</dbReference>
<reference evidence="1 2" key="1">
    <citation type="submission" date="2019-05" db="EMBL/GenBank/DDBJ databases">
        <title>Another draft genome of Portunus trituberculatus and its Hox gene families provides insights of decapod evolution.</title>
        <authorList>
            <person name="Jeong J.-H."/>
            <person name="Song I."/>
            <person name="Kim S."/>
            <person name="Choi T."/>
            <person name="Kim D."/>
            <person name="Ryu S."/>
            <person name="Kim W."/>
        </authorList>
    </citation>
    <scope>NUCLEOTIDE SEQUENCE [LARGE SCALE GENOMIC DNA]</scope>
    <source>
        <tissue evidence="1">Muscle</tissue>
    </source>
</reference>
<dbReference type="EMBL" id="VSRR010053871">
    <property type="protein sequence ID" value="MPC80387.1"/>
    <property type="molecule type" value="Genomic_DNA"/>
</dbReference>
<evidence type="ECO:0000313" key="2">
    <source>
        <dbReference type="Proteomes" id="UP000324222"/>
    </source>
</evidence>
<comment type="caution">
    <text evidence="1">The sequence shown here is derived from an EMBL/GenBank/DDBJ whole genome shotgun (WGS) entry which is preliminary data.</text>
</comment>
<keyword evidence="2" id="KW-1185">Reference proteome</keyword>
<evidence type="ECO:0000313" key="1">
    <source>
        <dbReference type="EMBL" id="MPC80387.1"/>
    </source>
</evidence>
<name>A0A5B7IFN7_PORTR</name>
<accession>A0A5B7IFN7</accession>
<dbReference type="AlphaFoldDB" id="A0A5B7IFN7"/>